<evidence type="ECO:0000313" key="2">
    <source>
        <dbReference type="EMBL" id="KDB27612.1"/>
    </source>
</evidence>
<organism evidence="2 3">
    <name type="scientific">Trichophyton interdigitale (strain MR816)</name>
    <dbReference type="NCBI Taxonomy" id="1215338"/>
    <lineage>
        <taxon>Eukaryota</taxon>
        <taxon>Fungi</taxon>
        <taxon>Dikarya</taxon>
        <taxon>Ascomycota</taxon>
        <taxon>Pezizomycotina</taxon>
        <taxon>Eurotiomycetes</taxon>
        <taxon>Eurotiomycetidae</taxon>
        <taxon>Onygenales</taxon>
        <taxon>Arthrodermataceae</taxon>
        <taxon>Trichophyton</taxon>
    </lineage>
</organism>
<feature type="compositionally biased region" description="Polar residues" evidence="1">
    <location>
        <begin position="68"/>
        <end position="84"/>
    </location>
</feature>
<keyword evidence="3" id="KW-1185">Reference proteome</keyword>
<dbReference type="EMBL" id="AOKY01000048">
    <property type="protein sequence ID" value="KDB27612.1"/>
    <property type="molecule type" value="Genomic_DNA"/>
</dbReference>
<dbReference type="OrthoDB" id="5397087at2759"/>
<accession>A0A059JJH5</accession>
<evidence type="ECO:0000256" key="1">
    <source>
        <dbReference type="SAM" id="MobiDB-lite"/>
    </source>
</evidence>
<gene>
    <name evidence="2" type="ORF">H109_00592</name>
</gene>
<protein>
    <submittedName>
        <fullName evidence="2">Uncharacterized protein</fullName>
    </submittedName>
</protein>
<reference evidence="2 3" key="1">
    <citation type="submission" date="2014-02" db="EMBL/GenBank/DDBJ databases">
        <title>The Genome Sequence of Trichophyton interdigitale MR816.</title>
        <authorList>
            <consortium name="The Broad Institute Genomics Platform"/>
            <person name="Cuomo C.A."/>
            <person name="White T.C."/>
            <person name="Graser Y."/>
            <person name="Martinez-Rossi N."/>
            <person name="Heitman J."/>
            <person name="Young S.K."/>
            <person name="Zeng Q."/>
            <person name="Gargeya S."/>
            <person name="Abouelleil A."/>
            <person name="Alvarado L."/>
            <person name="Chapman S.B."/>
            <person name="Gainer-Dewar J."/>
            <person name="Goldberg J."/>
            <person name="Griggs A."/>
            <person name="Gujja S."/>
            <person name="Hansen M."/>
            <person name="Howarth C."/>
            <person name="Imamovic A."/>
            <person name="Larimer J."/>
            <person name="Martinez D."/>
            <person name="Murphy C."/>
            <person name="Pearson M.D."/>
            <person name="Persinoti G."/>
            <person name="Poon T."/>
            <person name="Priest M."/>
            <person name="Roberts A.D."/>
            <person name="Saif S."/>
            <person name="Shea T.D."/>
            <person name="Sykes S.N."/>
            <person name="Wortman J."/>
            <person name="Nusbaum C."/>
            <person name="Birren B."/>
        </authorList>
    </citation>
    <scope>NUCLEOTIDE SEQUENCE [LARGE SCALE GENOMIC DNA]</scope>
    <source>
        <strain evidence="2 3">MR816</strain>
    </source>
</reference>
<sequence>MEQGGFSYPMNGPHSQLSLDPQVGLNNQYAHTVDPSRLSLDPQVSPNNQHSHLSNGLPSQAPLDSRVGPNNQYANPVDGPSSQPLDPEVGLNNQYANPVNRLPPQPLDHEAAIQRIFANLAASLSLPPPQNPQAGLNGGHPPAPGLPAHVTGASGHNNHEREFEIAHRSRERAFICASRRKDRCLSIRMQSARNASKCHYFNTGCWFIINEDHVRDGNDFDITYKLPDYWNEEIPPPTTWNSTWPAPRYATDWYKQPKQSPPIPTTTRQQRNGVKPENLVEEDITGIPRPTRPPRDYGSRL</sequence>
<comment type="caution">
    <text evidence="2">The sequence shown here is derived from an EMBL/GenBank/DDBJ whole genome shotgun (WGS) entry which is preliminary data.</text>
</comment>
<feature type="region of interest" description="Disordered" evidence="1">
    <location>
        <begin position="36"/>
        <end position="91"/>
    </location>
</feature>
<dbReference type="STRING" id="1215338.A0A059JJH5"/>
<feature type="region of interest" description="Disordered" evidence="1">
    <location>
        <begin position="254"/>
        <end position="301"/>
    </location>
</feature>
<feature type="region of interest" description="Disordered" evidence="1">
    <location>
        <begin position="1"/>
        <end position="21"/>
    </location>
</feature>
<dbReference type="HOGENOM" id="CLU_061437_0_0_1"/>
<evidence type="ECO:0000313" key="3">
    <source>
        <dbReference type="Proteomes" id="UP000024533"/>
    </source>
</evidence>
<feature type="compositionally biased region" description="Polar residues" evidence="1">
    <location>
        <begin position="42"/>
        <end position="58"/>
    </location>
</feature>
<dbReference type="OMA" id="TWNSTWP"/>
<dbReference type="AlphaFoldDB" id="A0A059JJH5"/>
<name>A0A059JJH5_TRIIM</name>
<proteinExistence type="predicted"/>
<dbReference type="Proteomes" id="UP000024533">
    <property type="component" value="Unassembled WGS sequence"/>
</dbReference>